<dbReference type="Proteomes" id="UP000482960">
    <property type="component" value="Unassembled WGS sequence"/>
</dbReference>
<reference evidence="4 5" key="1">
    <citation type="submission" date="2020-03" db="EMBL/GenBank/DDBJ databases">
        <title>Whole genome shotgun sequence of Phytohabitans rumicis NBRC 108638.</title>
        <authorList>
            <person name="Komaki H."/>
            <person name="Tamura T."/>
        </authorList>
    </citation>
    <scope>NUCLEOTIDE SEQUENCE [LARGE SCALE GENOMIC DNA]</scope>
    <source>
        <strain evidence="4 5">NBRC 108638</strain>
    </source>
</reference>
<proteinExistence type="inferred from homology"/>
<evidence type="ECO:0000259" key="3">
    <source>
        <dbReference type="Pfam" id="PF00582"/>
    </source>
</evidence>
<dbReference type="AlphaFoldDB" id="A0A6V8LHF2"/>
<evidence type="ECO:0000256" key="2">
    <source>
        <dbReference type="SAM" id="MobiDB-lite"/>
    </source>
</evidence>
<comment type="caution">
    <text evidence="4">The sequence shown here is derived from an EMBL/GenBank/DDBJ whole genome shotgun (WGS) entry which is preliminary data.</text>
</comment>
<evidence type="ECO:0000313" key="5">
    <source>
        <dbReference type="Proteomes" id="UP000482960"/>
    </source>
</evidence>
<dbReference type="PANTHER" id="PTHR46268">
    <property type="entry name" value="STRESS RESPONSE PROTEIN NHAX"/>
    <property type="match status" value="1"/>
</dbReference>
<organism evidence="4 5">
    <name type="scientific">Phytohabitans rumicis</name>
    <dbReference type="NCBI Taxonomy" id="1076125"/>
    <lineage>
        <taxon>Bacteria</taxon>
        <taxon>Bacillati</taxon>
        <taxon>Actinomycetota</taxon>
        <taxon>Actinomycetes</taxon>
        <taxon>Micromonosporales</taxon>
        <taxon>Micromonosporaceae</taxon>
    </lineage>
</organism>
<feature type="domain" description="UspA" evidence="3">
    <location>
        <begin position="12"/>
        <end position="151"/>
    </location>
</feature>
<dbReference type="PANTHER" id="PTHR46268:SF6">
    <property type="entry name" value="UNIVERSAL STRESS PROTEIN UP12"/>
    <property type="match status" value="1"/>
</dbReference>
<name>A0A6V8LHF2_9ACTN</name>
<evidence type="ECO:0000313" key="4">
    <source>
        <dbReference type="EMBL" id="GFJ96662.1"/>
    </source>
</evidence>
<feature type="domain" description="UspA" evidence="3">
    <location>
        <begin position="163"/>
        <end position="213"/>
    </location>
</feature>
<dbReference type="PRINTS" id="PR01438">
    <property type="entry name" value="UNVRSLSTRESS"/>
</dbReference>
<dbReference type="SUPFAM" id="SSF52402">
    <property type="entry name" value="Adenine nucleotide alpha hydrolases-like"/>
    <property type="match status" value="2"/>
</dbReference>
<keyword evidence="5" id="KW-1185">Reference proteome</keyword>
<evidence type="ECO:0000256" key="1">
    <source>
        <dbReference type="ARBA" id="ARBA00008791"/>
    </source>
</evidence>
<sequence>MLEEAIMTEYENRPIMVGVDGSAGSLEAGRWAAAEARLHAFPVRVVCVYSWPAPQMPLAPLPSDWTEQSLRSAAEEVVAAAVDVVRAPAPDVGVTGSAIPGLAASKLVEASRGMGMVVVGHRGHGGLAAQRLGSVASKVAAHAHGPVTVVRPGTGDRPGREDTILVGVDGPPASDAALGYAFEEAERRGASVQALHSWQAPGPPWRTGMVRRTEHSREADGRCTGMTTA</sequence>
<accession>A0A6V8LHF2</accession>
<feature type="compositionally biased region" description="Basic and acidic residues" evidence="2">
    <location>
        <begin position="211"/>
        <end position="221"/>
    </location>
</feature>
<comment type="similarity">
    <text evidence="1">Belongs to the universal stress protein A family.</text>
</comment>
<feature type="region of interest" description="Disordered" evidence="2">
    <location>
        <begin position="194"/>
        <end position="229"/>
    </location>
</feature>
<dbReference type="InterPro" id="IPR014729">
    <property type="entry name" value="Rossmann-like_a/b/a_fold"/>
</dbReference>
<protein>
    <recommendedName>
        <fullName evidence="3">UspA domain-containing protein</fullName>
    </recommendedName>
</protein>
<dbReference type="EMBL" id="BLPG01000003">
    <property type="protein sequence ID" value="GFJ96662.1"/>
    <property type="molecule type" value="Genomic_DNA"/>
</dbReference>
<dbReference type="InterPro" id="IPR006015">
    <property type="entry name" value="Universal_stress_UspA"/>
</dbReference>
<dbReference type="Gene3D" id="3.40.50.620">
    <property type="entry name" value="HUPs"/>
    <property type="match status" value="2"/>
</dbReference>
<dbReference type="Pfam" id="PF00582">
    <property type="entry name" value="Usp"/>
    <property type="match status" value="2"/>
</dbReference>
<reference evidence="4 5" key="2">
    <citation type="submission" date="2020-03" db="EMBL/GenBank/DDBJ databases">
        <authorList>
            <person name="Ichikawa N."/>
            <person name="Kimura A."/>
            <person name="Kitahashi Y."/>
            <person name="Uohara A."/>
        </authorList>
    </citation>
    <scope>NUCLEOTIDE SEQUENCE [LARGE SCALE GENOMIC DNA]</scope>
    <source>
        <strain evidence="4 5">NBRC 108638</strain>
    </source>
</reference>
<dbReference type="InterPro" id="IPR006016">
    <property type="entry name" value="UspA"/>
</dbReference>
<gene>
    <name evidence="4" type="ORF">Prum_103040</name>
</gene>